<evidence type="ECO:0000313" key="4">
    <source>
        <dbReference type="Proteomes" id="UP000068026"/>
    </source>
</evidence>
<sequence length="120" mass="13713">MDLKDIMQEKVFAVVGDTLNEEKYAYKIKNELTEHGYKVYSVGKELPSINDVPDAIDVIDLCIHPSKGLKLLKECNKDYKYILIQPGAESQEILEYLDKTHTPYLEGCALVGVRLYCKEK</sequence>
<organism evidence="3 5">
    <name type="scientific">Anaerotignum propionicum DSM 1682</name>
    <dbReference type="NCBI Taxonomy" id="991789"/>
    <lineage>
        <taxon>Bacteria</taxon>
        <taxon>Bacillati</taxon>
        <taxon>Bacillota</taxon>
        <taxon>Clostridia</taxon>
        <taxon>Lachnospirales</taxon>
        <taxon>Anaerotignaceae</taxon>
        <taxon>Anaerotignum</taxon>
    </lineage>
</organism>
<evidence type="ECO:0000313" key="3">
    <source>
        <dbReference type="EMBL" id="SHE74178.1"/>
    </source>
</evidence>
<feature type="domain" description="CoA-binding" evidence="1">
    <location>
        <begin position="10"/>
        <end position="111"/>
    </location>
</feature>
<dbReference type="SUPFAM" id="SSF51735">
    <property type="entry name" value="NAD(P)-binding Rossmann-fold domains"/>
    <property type="match status" value="1"/>
</dbReference>
<keyword evidence="4" id="KW-1185">Reference proteome</keyword>
<evidence type="ECO:0000313" key="2">
    <source>
        <dbReference type="EMBL" id="AMJ40818.1"/>
    </source>
</evidence>
<evidence type="ECO:0000259" key="1">
    <source>
        <dbReference type="Pfam" id="PF13380"/>
    </source>
</evidence>
<reference evidence="5" key="4">
    <citation type="submission" date="2016-11" db="EMBL/GenBank/DDBJ databases">
        <authorList>
            <person name="Jaros S."/>
            <person name="Januszkiewicz K."/>
            <person name="Wedrychowicz H."/>
        </authorList>
    </citation>
    <scope>NUCLEOTIDE SEQUENCE [LARGE SCALE GENOMIC DNA]</scope>
    <source>
        <strain evidence="5">DSM 1682</strain>
    </source>
</reference>
<dbReference type="PANTHER" id="PTHR33303">
    <property type="entry name" value="CYTOPLASMIC PROTEIN-RELATED"/>
    <property type="match status" value="1"/>
</dbReference>
<dbReference type="RefSeq" id="WP_066049043.1">
    <property type="nucleotide sequence ID" value="NZ_CP014223.1"/>
</dbReference>
<dbReference type="Pfam" id="PF13380">
    <property type="entry name" value="CoA_binding_2"/>
    <property type="match status" value="1"/>
</dbReference>
<dbReference type="Proteomes" id="UP000184204">
    <property type="component" value="Unassembled WGS sequence"/>
</dbReference>
<reference evidence="4" key="2">
    <citation type="submission" date="2016-01" db="EMBL/GenBank/DDBJ databases">
        <authorList>
            <person name="Poehlein A."/>
            <person name="Schlien K."/>
            <person name="Gottschalk G."/>
            <person name="Buckel W."/>
            <person name="Daniel R."/>
        </authorList>
    </citation>
    <scope>NUCLEOTIDE SEQUENCE [LARGE SCALE GENOMIC DNA]</scope>
    <source>
        <strain evidence="4">X2</strain>
    </source>
</reference>
<dbReference type="Gene3D" id="3.40.50.720">
    <property type="entry name" value="NAD(P)-binding Rossmann-like Domain"/>
    <property type="match status" value="1"/>
</dbReference>
<protein>
    <submittedName>
        <fullName evidence="3">Predicted CoA-binding protein</fullName>
    </submittedName>
</protein>
<reference evidence="2 4" key="1">
    <citation type="journal article" date="2016" name="Genome Announc.">
        <title>Complete Genome Sequence of the Amino Acid-Fermenting Clostridium propionicum X2 (DSM 1682).</title>
        <authorList>
            <person name="Poehlein A."/>
            <person name="Schlien K."/>
            <person name="Chowdhury N.P."/>
            <person name="Gottschalk G."/>
            <person name="Buckel W."/>
            <person name="Daniel R."/>
        </authorList>
    </citation>
    <scope>NUCLEOTIDE SEQUENCE [LARGE SCALE GENOMIC DNA]</scope>
    <source>
        <strain evidence="2 4">X2</strain>
    </source>
</reference>
<name>A0A0X1U7B0_ANAPI</name>
<dbReference type="KEGG" id="cpro:CPRO_12250"/>
<dbReference type="Proteomes" id="UP000068026">
    <property type="component" value="Chromosome"/>
</dbReference>
<proteinExistence type="predicted"/>
<evidence type="ECO:0000313" key="5">
    <source>
        <dbReference type="Proteomes" id="UP000184204"/>
    </source>
</evidence>
<dbReference type="InterPro" id="IPR003781">
    <property type="entry name" value="CoA-bd"/>
</dbReference>
<accession>A0A0X1U7B0</accession>
<dbReference type="InterPro" id="IPR036291">
    <property type="entry name" value="NAD(P)-bd_dom_sf"/>
</dbReference>
<dbReference type="EMBL" id="FQUA01000006">
    <property type="protein sequence ID" value="SHE74178.1"/>
    <property type="molecule type" value="Genomic_DNA"/>
</dbReference>
<dbReference type="PANTHER" id="PTHR33303:SF2">
    <property type="entry name" value="COA-BINDING DOMAIN-CONTAINING PROTEIN"/>
    <property type="match status" value="1"/>
</dbReference>
<dbReference type="OrthoDB" id="9804695at2"/>
<dbReference type="AlphaFoldDB" id="A0A0X1U7B0"/>
<reference evidence="3" key="3">
    <citation type="submission" date="2016-11" db="EMBL/GenBank/DDBJ databases">
        <authorList>
            <person name="Varghese N."/>
            <person name="Submissions S."/>
        </authorList>
    </citation>
    <scope>NUCLEOTIDE SEQUENCE</scope>
    <source>
        <strain evidence="3">DSM 1682</strain>
    </source>
</reference>
<dbReference type="EMBL" id="CP014223">
    <property type="protein sequence ID" value="AMJ40818.1"/>
    <property type="molecule type" value="Genomic_DNA"/>
</dbReference>
<gene>
    <name evidence="2" type="ORF">CPRO_12250</name>
    <name evidence="3" type="ORF">SAMN02745151_01636</name>
</gene>